<dbReference type="AlphaFoldDB" id="A0A9J6QPM1"/>
<proteinExistence type="predicted"/>
<dbReference type="EMBL" id="JAOSHN010000005">
    <property type="protein sequence ID" value="MCU7379145.1"/>
    <property type="molecule type" value="Genomic_DNA"/>
</dbReference>
<keyword evidence="1" id="KW-0472">Membrane</keyword>
<keyword evidence="1" id="KW-1133">Transmembrane helix</keyword>
<evidence type="ECO:0000313" key="2">
    <source>
        <dbReference type="EMBL" id="MCU7379145.1"/>
    </source>
</evidence>
<protein>
    <submittedName>
        <fullName evidence="2">Uncharacterized protein</fullName>
    </submittedName>
</protein>
<sequence>MAKPKVQIKEDLKEVGAGKNAEIMRFDKINHSIVAMIKDGDTIQCAIYDKLPFVSLYNRVSMMAINEGNNPVVLTNGWDIYILGISENDLAVENVQRWKGTWTERLIGFFISVLSAIIVIVIIACVKRRKNENSEGKQDCKRKNHVTISKR</sequence>
<evidence type="ECO:0000256" key="1">
    <source>
        <dbReference type="SAM" id="Phobius"/>
    </source>
</evidence>
<dbReference type="RefSeq" id="WP_253020050.1">
    <property type="nucleotide sequence ID" value="NZ_JAOSHN010000005.1"/>
</dbReference>
<keyword evidence="1" id="KW-0812">Transmembrane</keyword>
<dbReference type="Proteomes" id="UP001065549">
    <property type="component" value="Unassembled WGS sequence"/>
</dbReference>
<keyword evidence="3" id="KW-1185">Reference proteome</keyword>
<comment type="caution">
    <text evidence="2">The sequence shown here is derived from an EMBL/GenBank/DDBJ whole genome shotgun (WGS) entry which is preliminary data.</text>
</comment>
<name>A0A9J6QPM1_9FIRM</name>
<reference evidence="2" key="1">
    <citation type="submission" date="2022-09" db="EMBL/GenBank/DDBJ databases">
        <title>Culturomic study of gut microbiota in children with autism spectrum disorder.</title>
        <authorList>
            <person name="Efimov B.A."/>
            <person name="Chaplin A.V."/>
            <person name="Sokolova S.R."/>
            <person name="Pikina A.P."/>
            <person name="Korzhanova M."/>
            <person name="Belova V."/>
            <person name="Korostin D."/>
        </authorList>
    </citation>
    <scope>NUCLEOTIDE SEQUENCE</scope>
    <source>
        <strain evidence="2">ASD5510</strain>
    </source>
</reference>
<evidence type="ECO:0000313" key="3">
    <source>
        <dbReference type="Proteomes" id="UP001065549"/>
    </source>
</evidence>
<feature type="transmembrane region" description="Helical" evidence="1">
    <location>
        <begin position="106"/>
        <end position="126"/>
    </location>
</feature>
<organism evidence="2 3">
    <name type="scientific">Hominibacterium faecale</name>
    <dbReference type="NCBI Taxonomy" id="2839743"/>
    <lineage>
        <taxon>Bacteria</taxon>
        <taxon>Bacillati</taxon>
        <taxon>Bacillota</taxon>
        <taxon>Clostridia</taxon>
        <taxon>Peptostreptococcales</taxon>
        <taxon>Anaerovoracaceae</taxon>
        <taxon>Hominibacterium</taxon>
    </lineage>
</organism>
<gene>
    <name evidence="2" type="ORF">OBO34_12390</name>
</gene>
<accession>A0A9J6QPM1</accession>